<dbReference type="Proteomes" id="UP001320898">
    <property type="component" value="Unassembled WGS sequence"/>
</dbReference>
<comment type="caution">
    <text evidence="2">The sequence shown here is derived from an EMBL/GenBank/DDBJ whole genome shotgun (WGS) entry which is preliminary data.</text>
</comment>
<feature type="domain" description="Glycosyltransferase 2-like" evidence="1">
    <location>
        <begin position="5"/>
        <end position="170"/>
    </location>
</feature>
<keyword evidence="3" id="KW-1185">Reference proteome</keyword>
<dbReference type="Gene3D" id="3.90.550.10">
    <property type="entry name" value="Spore Coat Polysaccharide Biosynthesis Protein SpsA, Chain A"/>
    <property type="match status" value="1"/>
</dbReference>
<reference evidence="2 3" key="1">
    <citation type="submission" date="2022-04" db="EMBL/GenBank/DDBJ databases">
        <authorList>
            <person name="Ye Y.-Q."/>
            <person name="Du Z.-J."/>
        </authorList>
    </citation>
    <scope>NUCLEOTIDE SEQUENCE [LARGE SCALE GENOMIC DNA]</scope>
    <source>
        <strain evidence="2 3">A6E488</strain>
    </source>
</reference>
<dbReference type="InterPro" id="IPR050834">
    <property type="entry name" value="Glycosyltransf_2"/>
</dbReference>
<dbReference type="SUPFAM" id="SSF52540">
    <property type="entry name" value="P-loop containing nucleoside triphosphate hydrolases"/>
    <property type="match status" value="1"/>
</dbReference>
<organism evidence="2 3">
    <name type="scientific">Microbaculum marinisediminis</name>
    <dbReference type="NCBI Taxonomy" id="2931392"/>
    <lineage>
        <taxon>Bacteria</taxon>
        <taxon>Pseudomonadati</taxon>
        <taxon>Pseudomonadota</taxon>
        <taxon>Alphaproteobacteria</taxon>
        <taxon>Hyphomicrobiales</taxon>
        <taxon>Tepidamorphaceae</taxon>
        <taxon>Microbaculum</taxon>
    </lineage>
</organism>
<dbReference type="SUPFAM" id="SSF53448">
    <property type="entry name" value="Nucleotide-diphospho-sugar transferases"/>
    <property type="match status" value="1"/>
</dbReference>
<dbReference type="RefSeq" id="WP_261618203.1">
    <property type="nucleotide sequence ID" value="NZ_JALIDZ010000013.1"/>
</dbReference>
<protein>
    <submittedName>
        <fullName evidence="2">Glycosyltransferase</fullName>
    </submittedName>
</protein>
<dbReference type="Gene3D" id="3.40.50.300">
    <property type="entry name" value="P-loop containing nucleotide triphosphate hydrolases"/>
    <property type="match status" value="1"/>
</dbReference>
<dbReference type="CDD" id="cd00761">
    <property type="entry name" value="Glyco_tranf_GTA_type"/>
    <property type="match status" value="1"/>
</dbReference>
<dbReference type="InterPro" id="IPR027417">
    <property type="entry name" value="P-loop_NTPase"/>
</dbReference>
<sequence length="779" mass="88021">MASISIIIPFYKDYAYIKQAVDSVLAEDLRDFEIIIVNDNPCERSQSFLSGCRFPNPVRIVTHEANRGLSAARNTGVANANGEYIAYLDADDFLLPGGLAHHVSWAHKSGADVCHSVTVIHEQRGSKLATHKILGRDRKFFQVTDPKTNLAAMPELQFIVSSWQSIYRRGFLESSEIRFDEAQQKFEDRLYVLETVFSDAQFALTDMPTRVWRRRSGSITTSDKSPRDIEMMTALIDKCTGLAEACVREGRISPIHLEREVVHSLSRLLWELPVLEAALEEDDLALRIRPVLSKALARSEPNPQILLDPIAREIVNFGLPNKRGELFSPDLATAVWRGIVSQDWDNVRSLQEMARQANAARLPKPEPAGPTPVKTAQSYPDRELIVHVGLHKTGTTHLQRQFVRNDEALRRIGVLFPKTGFVDHRGVSLKPEGTPGHQAIARAITNNDRTVFDELEKEIVDSGCKKIVLSCENLCFPFTTDEVRREYVDRADEFLRAFPNRRVIATIRRSDQYIESIYRERITSVVSTESRNIFEFLVENRNRLLNIREMLEPWSVFSGGNLSLLDYEKLRREDNYFAAFCENIGIDPIAVPSKRAAAKHTYKTPPWDVVELIRILKTCIHDPDRLEATSRSLIHAASFYPSDNRGKYLLSVDDRLDVISDSRNYNQAFFDSLSFHFDYDAIEQELESDRQNWSPPDGIDYRLVETFVSMIQSSDAAASVGPAAAADGPDAAVQALLRSPGASRILVAMMRVYRRTPNSVRRLAKLALTKLYGTGVRSA</sequence>
<evidence type="ECO:0000259" key="1">
    <source>
        <dbReference type="Pfam" id="PF00535"/>
    </source>
</evidence>
<dbReference type="InterPro" id="IPR001173">
    <property type="entry name" value="Glyco_trans_2-like"/>
</dbReference>
<dbReference type="Pfam" id="PF00535">
    <property type="entry name" value="Glycos_transf_2"/>
    <property type="match status" value="1"/>
</dbReference>
<dbReference type="PANTHER" id="PTHR43685">
    <property type="entry name" value="GLYCOSYLTRANSFERASE"/>
    <property type="match status" value="1"/>
</dbReference>
<name>A0AAW5R6T6_9HYPH</name>
<gene>
    <name evidence="2" type="ORF">MUB46_22360</name>
</gene>
<dbReference type="AlphaFoldDB" id="A0AAW5R6T6"/>
<dbReference type="InterPro" id="IPR029044">
    <property type="entry name" value="Nucleotide-diphossugar_trans"/>
</dbReference>
<dbReference type="PANTHER" id="PTHR43685:SF2">
    <property type="entry name" value="GLYCOSYLTRANSFERASE 2-LIKE DOMAIN-CONTAINING PROTEIN"/>
    <property type="match status" value="1"/>
</dbReference>
<accession>A0AAW5R6T6</accession>
<proteinExistence type="predicted"/>
<dbReference type="EMBL" id="JALIDZ010000013">
    <property type="protein sequence ID" value="MCT8974618.1"/>
    <property type="molecule type" value="Genomic_DNA"/>
</dbReference>
<dbReference type="GO" id="GO:0044010">
    <property type="term" value="P:single-species biofilm formation"/>
    <property type="evidence" value="ECO:0007669"/>
    <property type="project" value="TreeGrafter"/>
</dbReference>
<evidence type="ECO:0000313" key="2">
    <source>
        <dbReference type="EMBL" id="MCT8974618.1"/>
    </source>
</evidence>
<evidence type="ECO:0000313" key="3">
    <source>
        <dbReference type="Proteomes" id="UP001320898"/>
    </source>
</evidence>